<dbReference type="InterPro" id="IPR008995">
    <property type="entry name" value="Mo/tungstate-bd_C_term_dom"/>
</dbReference>
<dbReference type="InterPro" id="IPR047641">
    <property type="entry name" value="ABC_transpr_MalK/UgpC-like"/>
</dbReference>
<dbReference type="EMBL" id="BAABBO010000011">
    <property type="protein sequence ID" value="GAA3967772.1"/>
    <property type="molecule type" value="Genomic_DNA"/>
</dbReference>
<evidence type="ECO:0000256" key="3">
    <source>
        <dbReference type="ARBA" id="ARBA00022741"/>
    </source>
</evidence>
<keyword evidence="9" id="KW-1185">Reference proteome</keyword>
<dbReference type="Gene3D" id="3.40.50.300">
    <property type="entry name" value="P-loop containing nucleotide triphosphate hydrolases"/>
    <property type="match status" value="1"/>
</dbReference>
<evidence type="ECO:0000256" key="4">
    <source>
        <dbReference type="ARBA" id="ARBA00022840"/>
    </source>
</evidence>
<name>A0ABP7PMP8_9GAMM</name>
<proteinExistence type="predicted"/>
<evidence type="ECO:0000313" key="8">
    <source>
        <dbReference type="EMBL" id="GAA3967772.1"/>
    </source>
</evidence>
<sequence>MDGSAGCRLAEKLMLELHSVCKTVDRVDHIRDVSMSLERGTLNVLLGPTLAGKTSLMRLMAGLDRPSSGDIMMDGKSVIGVPVQKRKVAMVYQQFINYPSLSVYDNIASPLRIAGMDASEINKRVEQAAELLQLKSMLKRKPEELSGGQQQRTALARALVKDADLVLLDEPLANLDFKLREELRVELPRMFAASGAVFVYATTEPMEALLLGGNTATLSKGRLTQFGPTLNVYHRPADLITAQTFSEPPLNVLDAVIKGSTVSVGDNEAILTKLAERTITGGLQDGNYRLGIRPHHATFETPGQTAEQAILRLPVVIKTFEITGSESFVHCDYRGQHLVALLHGIVHLVPGAEMVLRIPTGKLLIFSLDGALVAAGVETRQAGSTPLDPPDAALHARGTADRQSSIQPSSPD</sequence>
<dbReference type="Gene3D" id="2.40.50.100">
    <property type="match status" value="1"/>
</dbReference>
<dbReference type="Proteomes" id="UP001501337">
    <property type="component" value="Unassembled WGS sequence"/>
</dbReference>
<protein>
    <submittedName>
        <fullName evidence="8">ABC transporter ATP-binding protein</fullName>
    </submittedName>
</protein>
<dbReference type="Gene3D" id="2.40.50.140">
    <property type="entry name" value="Nucleic acid-binding proteins"/>
    <property type="match status" value="1"/>
</dbReference>
<keyword evidence="2" id="KW-1003">Cell membrane</keyword>
<comment type="caution">
    <text evidence="8">The sequence shown here is derived from an EMBL/GenBank/DDBJ whole genome shotgun (WGS) entry which is preliminary data.</text>
</comment>
<evidence type="ECO:0000313" key="9">
    <source>
        <dbReference type="Proteomes" id="UP001501337"/>
    </source>
</evidence>
<dbReference type="GO" id="GO:0005524">
    <property type="term" value="F:ATP binding"/>
    <property type="evidence" value="ECO:0007669"/>
    <property type="project" value="UniProtKB-KW"/>
</dbReference>
<evidence type="ECO:0000256" key="6">
    <source>
        <dbReference type="SAM" id="MobiDB-lite"/>
    </source>
</evidence>
<dbReference type="SUPFAM" id="SSF50331">
    <property type="entry name" value="MOP-like"/>
    <property type="match status" value="1"/>
</dbReference>
<evidence type="ECO:0000259" key="7">
    <source>
        <dbReference type="PROSITE" id="PS50893"/>
    </source>
</evidence>
<dbReference type="InterPro" id="IPR003593">
    <property type="entry name" value="AAA+_ATPase"/>
</dbReference>
<dbReference type="InterPro" id="IPR027417">
    <property type="entry name" value="P-loop_NTPase"/>
</dbReference>
<gene>
    <name evidence="8" type="ORF">GCM10022278_26890</name>
</gene>
<dbReference type="SUPFAM" id="SSF52540">
    <property type="entry name" value="P-loop containing nucleoside triphosphate hydrolases"/>
    <property type="match status" value="1"/>
</dbReference>
<dbReference type="Pfam" id="PF00005">
    <property type="entry name" value="ABC_tran"/>
    <property type="match status" value="1"/>
</dbReference>
<keyword evidence="5" id="KW-0472">Membrane</keyword>
<keyword evidence="4 8" id="KW-0067">ATP-binding</keyword>
<accession>A0ABP7PMP8</accession>
<reference evidence="9" key="1">
    <citation type="journal article" date="2019" name="Int. J. Syst. Evol. Microbiol.">
        <title>The Global Catalogue of Microorganisms (GCM) 10K type strain sequencing project: providing services to taxonomists for standard genome sequencing and annotation.</title>
        <authorList>
            <consortium name="The Broad Institute Genomics Platform"/>
            <consortium name="The Broad Institute Genome Sequencing Center for Infectious Disease"/>
            <person name="Wu L."/>
            <person name="Ma J."/>
        </authorList>
    </citation>
    <scope>NUCLEOTIDE SEQUENCE [LARGE SCALE GENOMIC DNA]</scope>
    <source>
        <strain evidence="9">JCM 17555</strain>
    </source>
</reference>
<feature type="compositionally biased region" description="Polar residues" evidence="6">
    <location>
        <begin position="401"/>
        <end position="412"/>
    </location>
</feature>
<dbReference type="InterPro" id="IPR015853">
    <property type="entry name" value="ABC_transpr_FbpC"/>
</dbReference>
<feature type="domain" description="ABC transporter" evidence="7">
    <location>
        <begin position="15"/>
        <end position="245"/>
    </location>
</feature>
<keyword evidence="3" id="KW-0547">Nucleotide-binding</keyword>
<organism evidence="8 9">
    <name type="scientific">Allohahella marinimesophila</name>
    <dbReference type="NCBI Taxonomy" id="1054972"/>
    <lineage>
        <taxon>Bacteria</taxon>
        <taxon>Pseudomonadati</taxon>
        <taxon>Pseudomonadota</taxon>
        <taxon>Gammaproteobacteria</taxon>
        <taxon>Oceanospirillales</taxon>
        <taxon>Hahellaceae</taxon>
        <taxon>Allohahella</taxon>
    </lineage>
</organism>
<feature type="region of interest" description="Disordered" evidence="6">
    <location>
        <begin position="380"/>
        <end position="412"/>
    </location>
</feature>
<evidence type="ECO:0000256" key="1">
    <source>
        <dbReference type="ARBA" id="ARBA00022448"/>
    </source>
</evidence>
<dbReference type="CDD" id="cd03259">
    <property type="entry name" value="ABC_Carb_Solutes_like"/>
    <property type="match status" value="1"/>
</dbReference>
<dbReference type="SMART" id="SM00382">
    <property type="entry name" value="AAA"/>
    <property type="match status" value="1"/>
</dbReference>
<keyword evidence="1" id="KW-0813">Transport</keyword>
<dbReference type="PANTHER" id="PTHR43875:SF1">
    <property type="entry name" value="OSMOPROTECTIVE COMPOUNDS UPTAKE ATP-BINDING PROTEIN GGTA"/>
    <property type="match status" value="1"/>
</dbReference>
<dbReference type="InterPro" id="IPR012340">
    <property type="entry name" value="NA-bd_OB-fold"/>
</dbReference>
<dbReference type="InterPro" id="IPR003439">
    <property type="entry name" value="ABC_transporter-like_ATP-bd"/>
</dbReference>
<dbReference type="PROSITE" id="PS50893">
    <property type="entry name" value="ABC_TRANSPORTER_2"/>
    <property type="match status" value="1"/>
</dbReference>
<dbReference type="PANTHER" id="PTHR43875">
    <property type="entry name" value="MALTODEXTRIN IMPORT ATP-BINDING PROTEIN MSMX"/>
    <property type="match status" value="1"/>
</dbReference>
<evidence type="ECO:0000256" key="5">
    <source>
        <dbReference type="ARBA" id="ARBA00023136"/>
    </source>
</evidence>
<evidence type="ECO:0000256" key="2">
    <source>
        <dbReference type="ARBA" id="ARBA00022475"/>
    </source>
</evidence>